<dbReference type="InterPro" id="IPR007877">
    <property type="entry name" value="DUF707"/>
</dbReference>
<accession>A0A3B6RT31</accession>
<dbReference type="Gramene" id="TraesLDM7A03G04036210.1">
    <property type="protein sequence ID" value="TraesLDM7A03G04036210.1"/>
    <property type="gene ID" value="TraesLDM7A03G04036210"/>
</dbReference>
<dbReference type="Gramene" id="TraesROB_scaffold_001554_01G000900.1">
    <property type="protein sequence ID" value="TraesROB_scaffold_001554_01G000900.1"/>
    <property type="gene ID" value="TraesROB_scaffold_001554_01G000900"/>
</dbReference>
<dbReference type="Gramene" id="TraesSYM7A03G03987010.1">
    <property type="protein sequence ID" value="TraesSYM7A03G03987010.1"/>
    <property type="gene ID" value="TraesSYM7A03G03987010"/>
</dbReference>
<dbReference type="AlphaFoldDB" id="A0A3B6RT31"/>
<dbReference type="Gramene" id="TraesCS7A03G1341000.1">
    <property type="protein sequence ID" value="TraesCS7A03G1341000.1.CDS"/>
    <property type="gene ID" value="TraesCS7A03G1341000"/>
</dbReference>
<dbReference type="OrthoDB" id="9985979at2759"/>
<reference evidence="1" key="2">
    <citation type="submission" date="2018-10" db="UniProtKB">
        <authorList>
            <consortium name="EnsemblPlants"/>
        </authorList>
    </citation>
    <scope>IDENTIFICATION</scope>
</reference>
<evidence type="ECO:0000313" key="2">
    <source>
        <dbReference type="Proteomes" id="UP000019116"/>
    </source>
</evidence>
<dbReference type="OMA" id="NAGGANC"/>
<dbReference type="Gramene" id="TraesCAD_scaffold_005038_01G000500.1">
    <property type="protein sequence ID" value="TraesCAD_scaffold_005038_01G000500.1"/>
    <property type="gene ID" value="TraesCAD_scaffold_005038_01G000500"/>
</dbReference>
<organism evidence="1">
    <name type="scientific">Triticum aestivum</name>
    <name type="common">Wheat</name>
    <dbReference type="NCBI Taxonomy" id="4565"/>
    <lineage>
        <taxon>Eukaryota</taxon>
        <taxon>Viridiplantae</taxon>
        <taxon>Streptophyta</taxon>
        <taxon>Embryophyta</taxon>
        <taxon>Tracheophyta</taxon>
        <taxon>Spermatophyta</taxon>
        <taxon>Magnoliopsida</taxon>
        <taxon>Liliopsida</taxon>
        <taxon>Poales</taxon>
        <taxon>Poaceae</taxon>
        <taxon>BOP clade</taxon>
        <taxon>Pooideae</taxon>
        <taxon>Triticodae</taxon>
        <taxon>Triticeae</taxon>
        <taxon>Triticinae</taxon>
        <taxon>Triticum</taxon>
    </lineage>
</organism>
<dbReference type="PANTHER" id="PTHR31210">
    <property type="entry name" value="OS06G0731900 PROTEIN"/>
    <property type="match status" value="1"/>
</dbReference>
<dbReference type="Gramene" id="TraesCS7A02G551600.1">
    <property type="protein sequence ID" value="TraesCS7A02G551600.1"/>
    <property type="gene ID" value="TraesCS7A02G551600"/>
</dbReference>
<name>A0A3B6RT31_WHEAT</name>
<dbReference type="Gramene" id="TraesCLE_scaffold_006828_01G000300.1">
    <property type="protein sequence ID" value="TraesCLE_scaffold_006828_01G000300.1"/>
    <property type="gene ID" value="TraesCLE_scaffold_006828_01G000300"/>
</dbReference>
<dbReference type="Pfam" id="PF05212">
    <property type="entry name" value="DUF707"/>
    <property type="match status" value="1"/>
</dbReference>
<dbReference type="Proteomes" id="UP000019116">
    <property type="component" value="Chromosome 7A"/>
</dbReference>
<protein>
    <submittedName>
        <fullName evidence="1">Uncharacterized protein</fullName>
    </submittedName>
</protein>
<dbReference type="Gramene" id="TraesWEE_scaffold_012122_01G000200.1">
    <property type="protein sequence ID" value="TraesWEE_scaffold_012122_01G000200.1"/>
    <property type="gene ID" value="TraesWEE_scaffold_012122_01G000200"/>
</dbReference>
<proteinExistence type="predicted"/>
<sequence>MRRKGGKVLTALAAAAFGFVVGISFPVVITPKLQYGGMMPWSSSGAANSSILDMSILGRLLWVPSSPNLTISAFAEVATARNPEEGTERRLPPRIVVSETDLHLRRLWRSPTQDSATRKYRLALAVGYDEKANVNANIQKFSDNFDIVLFHYDGRTTEWDEEFEWSKEVAHVSARKQTKWWFAKRFLHPSIVAPYDYIFLWDEDLGVENFTAEAYLDIVRKHGLEISQPGLDAANGTTNYDVTIKRNDSEIHKTDAAGERCWDVHKPPCNGFVEVMAPVFSKDAWRCVWHMVQNDFVHAWGLDSNFWRCVHDPEEQIGVVDAQYLVHHAVPTLQGQGEKEKEGGRSKVRARQFEEMHAFRSRVSDADDELANRTSSIQN</sequence>
<keyword evidence="2" id="KW-1185">Reference proteome</keyword>
<dbReference type="Gramene" id="TraesRN7A0101336700.1">
    <property type="protein sequence ID" value="TraesRN7A0101336700.1"/>
    <property type="gene ID" value="TraesRN7A0101336700"/>
</dbReference>
<dbReference type="PANTHER" id="PTHR31210:SF50">
    <property type="entry name" value="GLYCOSYLTRANSFERASE FAMILY 92 PROTEIN"/>
    <property type="match status" value="1"/>
</dbReference>
<evidence type="ECO:0000313" key="1">
    <source>
        <dbReference type="EnsemblPlants" id="TraesCS7A02G551600.1"/>
    </source>
</evidence>
<dbReference type="EnsemblPlants" id="TraesCS7A02G551600.1">
    <property type="protein sequence ID" value="TraesCS7A02G551600.1"/>
    <property type="gene ID" value="TraesCS7A02G551600"/>
</dbReference>
<reference evidence="1" key="1">
    <citation type="submission" date="2018-08" db="EMBL/GenBank/DDBJ databases">
        <authorList>
            <person name="Rossello M."/>
        </authorList>
    </citation>
    <scope>NUCLEOTIDE SEQUENCE [LARGE SCALE GENOMIC DNA]</scope>
    <source>
        <strain evidence="1">cv. Chinese Spring</strain>
    </source>
</reference>
<dbReference type="STRING" id="4565.A0A3B6RT31"/>